<gene>
    <name evidence="1" type="ORF">Nkreftii_000345</name>
</gene>
<dbReference type="AlphaFoldDB" id="A0A7S8FBE7"/>
<protein>
    <submittedName>
        <fullName evidence="1">Uncharacterized protein</fullName>
    </submittedName>
</protein>
<evidence type="ECO:0000313" key="1">
    <source>
        <dbReference type="EMBL" id="QPD02571.1"/>
    </source>
</evidence>
<proteinExistence type="predicted"/>
<name>A0A7S8FBE7_9BACT</name>
<evidence type="ECO:0000313" key="2">
    <source>
        <dbReference type="Proteomes" id="UP000593737"/>
    </source>
</evidence>
<sequence length="185" mass="20577">MSFPTAFVVLLLSVWVMCTSCVHRIHVTPLPDEPASVSIPRSLQLIVSPPSLEGADHRPGIPLLKWSQSDLTQAISGYLQQRGTFALVSGEPGDFTLRVAIKLFLTSRQGLYHYRIVLQGDMSEAEQDVNSYRAEHTVTGSSVRWVTDSDRAPIEAALRLALEDLMGKIEEDPHFYIKQTEKSAQ</sequence>
<organism evidence="1 2">
    <name type="scientific">Candidatus Nitrospira kreftii</name>
    <dbReference type="NCBI Taxonomy" id="2652173"/>
    <lineage>
        <taxon>Bacteria</taxon>
        <taxon>Pseudomonadati</taxon>
        <taxon>Nitrospirota</taxon>
        <taxon>Nitrospiria</taxon>
        <taxon>Nitrospirales</taxon>
        <taxon>Nitrospiraceae</taxon>
        <taxon>Nitrospira</taxon>
    </lineage>
</organism>
<dbReference type="Proteomes" id="UP000593737">
    <property type="component" value="Chromosome"/>
</dbReference>
<reference evidence="1 2" key="1">
    <citation type="journal article" date="2020" name="ISME J.">
        <title>Enrichment and physiological characterization of a novel comammox Nitrospira indicates ammonium inhibition of complete nitrification.</title>
        <authorList>
            <person name="Sakoula D."/>
            <person name="Koch H."/>
            <person name="Frank J."/>
            <person name="Jetten M.S.M."/>
            <person name="van Kessel M.A.H.J."/>
            <person name="Lucker S."/>
        </authorList>
    </citation>
    <scope>NUCLEOTIDE SEQUENCE [LARGE SCALE GENOMIC DNA]</scope>
    <source>
        <strain evidence="1">Comreactor17</strain>
    </source>
</reference>
<dbReference type="EMBL" id="CP047423">
    <property type="protein sequence ID" value="QPD02571.1"/>
    <property type="molecule type" value="Genomic_DNA"/>
</dbReference>
<dbReference type="KEGG" id="nkf:Nkreftii_000345"/>
<accession>A0A7S8FBE7</accession>